<keyword evidence="5" id="KW-0472">Membrane</keyword>
<evidence type="ECO:0000256" key="1">
    <source>
        <dbReference type="ARBA" id="ARBA00009156"/>
    </source>
</evidence>
<dbReference type="PANTHER" id="PTHR10196:SF67">
    <property type="entry name" value="SEDOHEPTULOKINASE"/>
    <property type="match status" value="1"/>
</dbReference>
<sequence>MLSVFIWGGVGVIVDGSATMMMFICRCIYKKPRMGDGECVLGIDIGTTSVKACLVDTLSREVVASQKKDTCSDVPSSQGTEGNKQDVPRIFSALQMCVSRLPKDGLRRVVRIGVCGQMHGCMLWNDTSSWEKKQDSDRFKVRDVSNLYTWQDSRCTEEFLSSLPVPQSHSNISTGYGCATLLWFHSTEPDKITPFNRAGTIQDFLVCMLCNLENPVMSYQNAASWGYFNCNTGTWNEELLAEAGFPVSYLPKITQTGQVAGNLASSWYGIPADTPVLASMGDMQCSVLPLLQSNTDAVVNISTSAQICFKMPQDKFSRRLKMLCPTPSENGPMPSFQFRDDIYFCTIYKPNGRYDYLFVYIYIIVQWPGPKPGSHNRQTRVGQRKKNKKGTTRKGFTLQEKRHIIELHKKRAASSISSVYSTVGQEKVDAAMTRGASLWEILNIYPMIPQSMNMADLPRSIVTMDNTTCHPPTLNDIDDL</sequence>
<feature type="domain" description="Carbohydrate kinase FGGY N-terminal" evidence="6">
    <location>
        <begin position="40"/>
        <end position="288"/>
    </location>
</feature>
<evidence type="ECO:0000256" key="2">
    <source>
        <dbReference type="ARBA" id="ARBA00022679"/>
    </source>
</evidence>
<dbReference type="GO" id="GO:0005829">
    <property type="term" value="C:cytosol"/>
    <property type="evidence" value="ECO:0007669"/>
    <property type="project" value="TreeGrafter"/>
</dbReference>
<protein>
    <recommendedName>
        <fullName evidence="6">Carbohydrate kinase FGGY N-terminal domain-containing protein</fullName>
    </recommendedName>
</protein>
<comment type="caution">
    <text evidence="7">The sequence shown here is derived from an EMBL/GenBank/DDBJ whole genome shotgun (WGS) entry which is preliminary data.</text>
</comment>
<comment type="similarity">
    <text evidence="1">Belongs to the FGGY kinase family.</text>
</comment>
<dbReference type="Gene3D" id="3.30.420.40">
    <property type="match status" value="1"/>
</dbReference>
<gene>
    <name evidence="7" type="ORF">MNOR_LOCUS2580</name>
</gene>
<organism evidence="7 8">
    <name type="scientific">Meganyctiphanes norvegica</name>
    <name type="common">Northern krill</name>
    <name type="synonym">Thysanopoda norvegica</name>
    <dbReference type="NCBI Taxonomy" id="48144"/>
    <lineage>
        <taxon>Eukaryota</taxon>
        <taxon>Metazoa</taxon>
        <taxon>Ecdysozoa</taxon>
        <taxon>Arthropoda</taxon>
        <taxon>Crustacea</taxon>
        <taxon>Multicrustacea</taxon>
        <taxon>Malacostraca</taxon>
        <taxon>Eumalacostraca</taxon>
        <taxon>Eucarida</taxon>
        <taxon>Euphausiacea</taxon>
        <taxon>Euphausiidae</taxon>
        <taxon>Meganyctiphanes</taxon>
    </lineage>
</organism>
<evidence type="ECO:0000259" key="6">
    <source>
        <dbReference type="Pfam" id="PF00370"/>
    </source>
</evidence>
<dbReference type="InterPro" id="IPR018484">
    <property type="entry name" value="FGGY_N"/>
</dbReference>
<evidence type="ECO:0000313" key="7">
    <source>
        <dbReference type="EMBL" id="CAL4062281.1"/>
    </source>
</evidence>
<evidence type="ECO:0000256" key="3">
    <source>
        <dbReference type="ARBA" id="ARBA00022777"/>
    </source>
</evidence>
<name>A0AAV2PSG9_MEGNR</name>
<evidence type="ECO:0000313" key="8">
    <source>
        <dbReference type="Proteomes" id="UP001497623"/>
    </source>
</evidence>
<dbReference type="AlphaFoldDB" id="A0AAV2PSG9"/>
<reference evidence="7 8" key="1">
    <citation type="submission" date="2024-05" db="EMBL/GenBank/DDBJ databases">
        <authorList>
            <person name="Wallberg A."/>
        </authorList>
    </citation>
    <scope>NUCLEOTIDE SEQUENCE [LARGE SCALE GENOMIC DNA]</scope>
</reference>
<feature type="transmembrane region" description="Helical" evidence="5">
    <location>
        <begin position="6"/>
        <end position="25"/>
    </location>
</feature>
<keyword evidence="5" id="KW-0812">Transmembrane</keyword>
<feature type="compositionally biased region" description="Basic residues" evidence="4">
    <location>
        <begin position="382"/>
        <end position="392"/>
    </location>
</feature>
<dbReference type="SUPFAM" id="SSF53067">
    <property type="entry name" value="Actin-like ATPase domain"/>
    <property type="match status" value="1"/>
</dbReference>
<dbReference type="InterPro" id="IPR043129">
    <property type="entry name" value="ATPase_NBD"/>
</dbReference>
<dbReference type="GO" id="GO:0050277">
    <property type="term" value="F:sedoheptulokinase activity"/>
    <property type="evidence" value="ECO:0007669"/>
    <property type="project" value="TreeGrafter"/>
</dbReference>
<dbReference type="GO" id="GO:0006071">
    <property type="term" value="P:glycerol metabolic process"/>
    <property type="evidence" value="ECO:0007669"/>
    <property type="project" value="TreeGrafter"/>
</dbReference>
<keyword evidence="8" id="KW-1185">Reference proteome</keyword>
<proteinExistence type="inferred from homology"/>
<keyword evidence="3" id="KW-0418">Kinase</keyword>
<evidence type="ECO:0000256" key="5">
    <source>
        <dbReference type="SAM" id="Phobius"/>
    </source>
</evidence>
<dbReference type="Proteomes" id="UP001497623">
    <property type="component" value="Unassembled WGS sequence"/>
</dbReference>
<evidence type="ECO:0000256" key="4">
    <source>
        <dbReference type="SAM" id="MobiDB-lite"/>
    </source>
</evidence>
<feature type="non-terminal residue" evidence="7">
    <location>
        <position position="480"/>
    </location>
</feature>
<dbReference type="Pfam" id="PF00370">
    <property type="entry name" value="FGGY_N"/>
    <property type="match status" value="1"/>
</dbReference>
<dbReference type="CDD" id="cd07777">
    <property type="entry name" value="ASKHA_NBD_FGGY_SHK"/>
    <property type="match status" value="1"/>
</dbReference>
<dbReference type="EMBL" id="CAXKWB010000804">
    <property type="protein sequence ID" value="CAL4062281.1"/>
    <property type="molecule type" value="Genomic_DNA"/>
</dbReference>
<keyword evidence="5" id="KW-1133">Transmembrane helix</keyword>
<accession>A0AAV2PSG9</accession>
<dbReference type="PANTHER" id="PTHR10196">
    <property type="entry name" value="SUGAR KINASE"/>
    <property type="match status" value="1"/>
</dbReference>
<feature type="region of interest" description="Disordered" evidence="4">
    <location>
        <begin position="372"/>
        <end position="394"/>
    </location>
</feature>
<keyword evidence="2" id="KW-0808">Transferase</keyword>
<dbReference type="FunFam" id="3.30.420.40:FF:000132">
    <property type="entry name" value="Sedoheptulokinase"/>
    <property type="match status" value="1"/>
</dbReference>